<comment type="caution">
    <text evidence="1">The sequence shown here is derived from an EMBL/GenBank/DDBJ whole genome shotgun (WGS) entry which is preliminary data.</text>
</comment>
<dbReference type="EMBL" id="JANHOG010001370">
    <property type="protein sequence ID" value="KAJ3538199.1"/>
    <property type="molecule type" value="Genomic_DNA"/>
</dbReference>
<reference evidence="1" key="1">
    <citation type="submission" date="2022-07" db="EMBL/GenBank/DDBJ databases">
        <title>Genome Sequence of Phlebia brevispora.</title>
        <authorList>
            <person name="Buettner E."/>
        </authorList>
    </citation>
    <scope>NUCLEOTIDE SEQUENCE</scope>
    <source>
        <strain evidence="1">MPL23</strain>
    </source>
</reference>
<evidence type="ECO:0000313" key="2">
    <source>
        <dbReference type="Proteomes" id="UP001148662"/>
    </source>
</evidence>
<dbReference type="Proteomes" id="UP001148662">
    <property type="component" value="Unassembled WGS sequence"/>
</dbReference>
<name>A0ACC1SEZ9_9APHY</name>
<proteinExistence type="predicted"/>
<evidence type="ECO:0000313" key="1">
    <source>
        <dbReference type="EMBL" id="KAJ3538199.1"/>
    </source>
</evidence>
<gene>
    <name evidence="1" type="ORF">NM688_g6553</name>
</gene>
<protein>
    <submittedName>
        <fullName evidence="1">Uncharacterized protein</fullName>
    </submittedName>
</protein>
<keyword evidence="2" id="KW-1185">Reference proteome</keyword>
<organism evidence="1 2">
    <name type="scientific">Phlebia brevispora</name>
    <dbReference type="NCBI Taxonomy" id="194682"/>
    <lineage>
        <taxon>Eukaryota</taxon>
        <taxon>Fungi</taxon>
        <taxon>Dikarya</taxon>
        <taxon>Basidiomycota</taxon>
        <taxon>Agaricomycotina</taxon>
        <taxon>Agaricomycetes</taxon>
        <taxon>Polyporales</taxon>
        <taxon>Meruliaceae</taxon>
        <taxon>Phlebia</taxon>
    </lineage>
</organism>
<sequence length="175" mass="18025">MQSSLISQPTGFQPPLPQSSGFQPPISQPTGFQPSVSQPLFSQPTGFQPSGPLMSQPTGLASGGFGGMNTGMNSLPPFQNSGTFSPIQPNPTGFNPGFGMNNVSPPPPSQPAVNTNPANVFASMKSGTFGSEDSVPQPAGKYDALRPNPTPMTMQATGWGGGYQGGYNGGYGFQH</sequence>
<accession>A0ACC1SEZ9</accession>